<dbReference type="SUPFAM" id="SSF100950">
    <property type="entry name" value="NagB/RpiA/CoA transferase-like"/>
    <property type="match status" value="1"/>
</dbReference>
<dbReference type="Proteomes" id="UP000254495">
    <property type="component" value="Unassembled WGS sequence"/>
</dbReference>
<evidence type="ECO:0000313" key="5">
    <source>
        <dbReference type="Proteomes" id="UP000254052"/>
    </source>
</evidence>
<evidence type="ECO:0000313" key="3">
    <source>
        <dbReference type="EMBL" id="STJ09207.1"/>
    </source>
</evidence>
<sequence length="60" mass="6611">MCEVAERIIVVTDSSKFNRSSLHKIIDTQRIDMIIVDEGIPADSLEGLRKAGVEVILVGE</sequence>
<evidence type="ECO:0000259" key="1">
    <source>
        <dbReference type="Pfam" id="PF00455"/>
    </source>
</evidence>
<dbReference type="AlphaFoldDB" id="A0A376RE45"/>
<name>A0A376RE45_ECOLX</name>
<feature type="domain" description="DeoR-like transcriptional repressor C-terminal sensor" evidence="1">
    <location>
        <begin position="1"/>
        <end position="38"/>
    </location>
</feature>
<dbReference type="EMBL" id="UGCU01000001">
    <property type="protein sequence ID" value="STJ09207.1"/>
    <property type="molecule type" value="Genomic_DNA"/>
</dbReference>
<evidence type="ECO:0000313" key="6">
    <source>
        <dbReference type="Proteomes" id="UP000254159"/>
    </source>
</evidence>
<protein>
    <submittedName>
        <fullName evidence="2">C-terminal part of putative aga operon transcriptional repressor</fullName>
    </submittedName>
</protein>
<dbReference type="Pfam" id="PF00455">
    <property type="entry name" value="DeoRC"/>
    <property type="match status" value="1"/>
</dbReference>
<dbReference type="Proteomes" id="UP000254052">
    <property type="component" value="Unassembled WGS sequence"/>
</dbReference>
<dbReference type="EMBL" id="UGCD01000002">
    <property type="protein sequence ID" value="STI15635.1"/>
    <property type="molecule type" value="Genomic_DNA"/>
</dbReference>
<reference evidence="5 6" key="1">
    <citation type="submission" date="2018-06" db="EMBL/GenBank/DDBJ databases">
        <authorList>
            <consortium name="Pathogen Informatics"/>
            <person name="Doyle S."/>
        </authorList>
    </citation>
    <scope>NUCLEOTIDE SEQUENCE [LARGE SCALE GENOMIC DNA]</scope>
    <source>
        <strain evidence="2 6">NCTC10865</strain>
        <strain evidence="3 7">NCTC9077</strain>
        <strain evidence="4 5">NCTC9962</strain>
    </source>
</reference>
<dbReference type="Proteomes" id="UP000254159">
    <property type="component" value="Unassembled WGS sequence"/>
</dbReference>
<evidence type="ECO:0000313" key="4">
    <source>
        <dbReference type="EMBL" id="STL00692.1"/>
    </source>
</evidence>
<dbReference type="InterPro" id="IPR037171">
    <property type="entry name" value="NagB/RpiA_transferase-like"/>
</dbReference>
<evidence type="ECO:0000313" key="7">
    <source>
        <dbReference type="Proteomes" id="UP000254495"/>
    </source>
</evidence>
<gene>
    <name evidence="2" type="ORF">NCTC10865_00860</name>
    <name evidence="3" type="ORF">NCTC9077_00823</name>
    <name evidence="4" type="ORF">NCTC9962_00488</name>
</gene>
<accession>A0A376RE45</accession>
<proteinExistence type="predicted"/>
<evidence type="ECO:0000313" key="2">
    <source>
        <dbReference type="EMBL" id="STI15635.1"/>
    </source>
</evidence>
<dbReference type="InterPro" id="IPR014036">
    <property type="entry name" value="DeoR-like_C"/>
</dbReference>
<organism evidence="2 6">
    <name type="scientific">Escherichia coli</name>
    <dbReference type="NCBI Taxonomy" id="562"/>
    <lineage>
        <taxon>Bacteria</taxon>
        <taxon>Pseudomonadati</taxon>
        <taxon>Pseudomonadota</taxon>
        <taxon>Gammaproteobacteria</taxon>
        <taxon>Enterobacterales</taxon>
        <taxon>Enterobacteriaceae</taxon>
        <taxon>Escherichia</taxon>
    </lineage>
</organism>
<dbReference type="EMBL" id="UGED01000002">
    <property type="protein sequence ID" value="STL00692.1"/>
    <property type="molecule type" value="Genomic_DNA"/>
</dbReference>